<feature type="transmembrane region" description="Helical" evidence="1">
    <location>
        <begin position="62"/>
        <end position="83"/>
    </location>
</feature>
<proteinExistence type="predicted"/>
<evidence type="ECO:0000313" key="2">
    <source>
        <dbReference type="EMBL" id="SHJ47909.1"/>
    </source>
</evidence>
<dbReference type="EMBL" id="FRAE01000005">
    <property type="protein sequence ID" value="SHJ47909.1"/>
    <property type="molecule type" value="Genomic_DNA"/>
</dbReference>
<reference evidence="3" key="1">
    <citation type="submission" date="2016-11" db="EMBL/GenBank/DDBJ databases">
        <authorList>
            <person name="Varghese N."/>
            <person name="Submissions S."/>
        </authorList>
    </citation>
    <scope>NUCLEOTIDE SEQUENCE [LARGE SCALE GENOMIC DNA]</scope>
    <source>
        <strain evidence="3">DSM 15518</strain>
    </source>
</reference>
<name>A0A1M6JMF3_9FIRM</name>
<feature type="transmembrane region" description="Helical" evidence="1">
    <location>
        <begin position="137"/>
        <end position="156"/>
    </location>
</feature>
<dbReference type="RefSeq" id="WP_072886492.1">
    <property type="nucleotide sequence ID" value="NZ_FRAE01000005.1"/>
</dbReference>
<gene>
    <name evidence="2" type="ORF">SAMN02744037_00140</name>
</gene>
<dbReference type="Proteomes" id="UP000242497">
    <property type="component" value="Unassembled WGS sequence"/>
</dbReference>
<organism evidence="2 3">
    <name type="scientific">Tepidibacter formicigenes DSM 15518</name>
    <dbReference type="NCBI Taxonomy" id="1123349"/>
    <lineage>
        <taxon>Bacteria</taxon>
        <taxon>Bacillati</taxon>
        <taxon>Bacillota</taxon>
        <taxon>Clostridia</taxon>
        <taxon>Peptostreptococcales</taxon>
        <taxon>Peptostreptococcaceae</taxon>
        <taxon>Tepidibacter</taxon>
    </lineage>
</organism>
<evidence type="ECO:0000256" key="1">
    <source>
        <dbReference type="SAM" id="Phobius"/>
    </source>
</evidence>
<keyword evidence="3" id="KW-1185">Reference proteome</keyword>
<feature type="transmembrane region" description="Helical" evidence="1">
    <location>
        <begin position="247"/>
        <end position="266"/>
    </location>
</feature>
<accession>A0A1M6JMF3</accession>
<feature type="transmembrane region" description="Helical" evidence="1">
    <location>
        <begin position="31"/>
        <end position="50"/>
    </location>
</feature>
<keyword evidence="1" id="KW-1133">Transmembrane helix</keyword>
<feature type="transmembrane region" description="Helical" evidence="1">
    <location>
        <begin position="217"/>
        <end position="235"/>
    </location>
</feature>
<keyword evidence="1" id="KW-0472">Membrane</keyword>
<sequence length="298" mass="33199">MSEIFSEENQGQAKKSLALGSWLAKLQSGSAILGVLYVLVFLFMIPVFVSQGFSFDSMLAKSGIIVVSIVIVHFLVNGLYYMLVTIPVILAVITFIFGWLIWLGTPFFFSVFDMFFNAFNLATGLSSSFGTGNLVEFLTRLGQTFMGIGTGIWWIAKKVKEIDYAALYIYIVMLGLLGLVSGFISFGFPIVFLILWATLSYKIHENPNVDSNEQLALVMKIVGCLSMLIGTMNNINIANNTWYGEKSYGLIAFSVISFLSVSFGICKPDKLLNVVSKDVKEHFKKFIKKMGEFIFLKI</sequence>
<evidence type="ECO:0000313" key="3">
    <source>
        <dbReference type="Proteomes" id="UP000242497"/>
    </source>
</evidence>
<keyword evidence="1" id="KW-0812">Transmembrane</keyword>
<feature type="transmembrane region" description="Helical" evidence="1">
    <location>
        <begin position="168"/>
        <end position="196"/>
    </location>
</feature>
<dbReference type="AlphaFoldDB" id="A0A1M6JMF3"/>
<protein>
    <submittedName>
        <fullName evidence="2">Uncharacterized protein</fullName>
    </submittedName>
</protein>
<feature type="transmembrane region" description="Helical" evidence="1">
    <location>
        <begin position="89"/>
        <end position="116"/>
    </location>
</feature>